<protein>
    <submittedName>
        <fullName evidence="1">Uncharacterized protein</fullName>
    </submittedName>
</protein>
<organism evidence="1 2">
    <name type="scientific">Sphagnum jensenii</name>
    <dbReference type="NCBI Taxonomy" id="128206"/>
    <lineage>
        <taxon>Eukaryota</taxon>
        <taxon>Viridiplantae</taxon>
        <taxon>Streptophyta</taxon>
        <taxon>Embryophyta</taxon>
        <taxon>Bryophyta</taxon>
        <taxon>Sphagnophytina</taxon>
        <taxon>Sphagnopsida</taxon>
        <taxon>Sphagnales</taxon>
        <taxon>Sphagnaceae</taxon>
        <taxon>Sphagnum</taxon>
    </lineage>
</organism>
<dbReference type="EMBL" id="CAXAQS010000773">
    <property type="protein sequence ID" value="CAK9253086.1"/>
    <property type="molecule type" value="Genomic_DNA"/>
</dbReference>
<proteinExistence type="predicted"/>
<evidence type="ECO:0000313" key="1">
    <source>
        <dbReference type="EMBL" id="CAK9253086.1"/>
    </source>
</evidence>
<sequence length="178" mass="19833">MPHIQCVFLLQSNSELVFGTTISNSSSSQVDKLLLSLDFLMISNAGYRGLKQLQAIGTERWCPLRERLWQLQTNLRWGRLCNRQLTYGLTMQGHILSMGGIDPRVVAGPSLCCTLFSDLPLQACYSKLYQCRLAWSFTVGGVLCFSYASLSLCSTDPGHTLCEMFSSNKEMGAFRGLN</sequence>
<name>A0ABP0VF50_9BRYO</name>
<evidence type="ECO:0000313" key="2">
    <source>
        <dbReference type="Proteomes" id="UP001497444"/>
    </source>
</evidence>
<keyword evidence="2" id="KW-1185">Reference proteome</keyword>
<reference evidence="1" key="1">
    <citation type="submission" date="2024-02" db="EMBL/GenBank/DDBJ databases">
        <authorList>
            <consortium name="ELIXIR-Norway"/>
            <consortium name="Elixir Norway"/>
        </authorList>
    </citation>
    <scope>NUCLEOTIDE SEQUENCE</scope>
</reference>
<accession>A0ABP0VF50</accession>
<gene>
    <name evidence="1" type="ORF">CSSPJE1EN1_LOCUS28464</name>
</gene>
<dbReference type="Proteomes" id="UP001497444">
    <property type="component" value="Unassembled WGS sequence"/>
</dbReference>
<comment type="caution">
    <text evidence="1">The sequence shown here is derived from an EMBL/GenBank/DDBJ whole genome shotgun (WGS) entry which is preliminary data.</text>
</comment>